<dbReference type="InterPro" id="IPR007627">
    <property type="entry name" value="RNA_pol_sigma70_r2"/>
</dbReference>
<dbReference type="PANTHER" id="PTHR43133:SF51">
    <property type="entry name" value="RNA POLYMERASE SIGMA FACTOR"/>
    <property type="match status" value="1"/>
</dbReference>
<dbReference type="SUPFAM" id="SSF88659">
    <property type="entry name" value="Sigma3 and sigma4 domains of RNA polymerase sigma factors"/>
    <property type="match status" value="1"/>
</dbReference>
<dbReference type="Gene3D" id="1.10.10.10">
    <property type="entry name" value="Winged helix-like DNA-binding domain superfamily/Winged helix DNA-binding domain"/>
    <property type="match status" value="1"/>
</dbReference>
<feature type="domain" description="RNA polymerase sigma factor 70 region 4 type 2" evidence="6">
    <location>
        <begin position="119"/>
        <end position="172"/>
    </location>
</feature>
<accession>A0A5K7XGS8</accession>
<dbReference type="NCBIfam" id="TIGR02989">
    <property type="entry name" value="Sig-70_gvs1"/>
    <property type="match status" value="1"/>
</dbReference>
<evidence type="ECO:0000313" key="8">
    <source>
        <dbReference type="Proteomes" id="UP000326837"/>
    </source>
</evidence>
<evidence type="ECO:0000256" key="2">
    <source>
        <dbReference type="ARBA" id="ARBA00023015"/>
    </source>
</evidence>
<evidence type="ECO:0008006" key="9">
    <source>
        <dbReference type="Google" id="ProtNLM"/>
    </source>
</evidence>
<organism evidence="7 8">
    <name type="scientific">Lacipirellula parvula</name>
    <dbReference type="NCBI Taxonomy" id="2650471"/>
    <lineage>
        <taxon>Bacteria</taxon>
        <taxon>Pseudomonadati</taxon>
        <taxon>Planctomycetota</taxon>
        <taxon>Planctomycetia</taxon>
        <taxon>Pirellulales</taxon>
        <taxon>Lacipirellulaceae</taxon>
        <taxon>Lacipirellula</taxon>
    </lineage>
</organism>
<keyword evidence="4" id="KW-0804">Transcription</keyword>
<dbReference type="InterPro" id="IPR039425">
    <property type="entry name" value="RNA_pol_sigma-70-like"/>
</dbReference>
<dbReference type="InterPro" id="IPR036388">
    <property type="entry name" value="WH-like_DNA-bd_sf"/>
</dbReference>
<dbReference type="GO" id="GO:0003677">
    <property type="term" value="F:DNA binding"/>
    <property type="evidence" value="ECO:0007669"/>
    <property type="project" value="InterPro"/>
</dbReference>
<dbReference type="PANTHER" id="PTHR43133">
    <property type="entry name" value="RNA POLYMERASE ECF-TYPE SIGMA FACTO"/>
    <property type="match status" value="1"/>
</dbReference>
<dbReference type="InterPro" id="IPR014331">
    <property type="entry name" value="RNA_pol_sigma70_ECF_RHOBA"/>
</dbReference>
<dbReference type="GO" id="GO:0016987">
    <property type="term" value="F:sigma factor activity"/>
    <property type="evidence" value="ECO:0007669"/>
    <property type="project" value="UniProtKB-KW"/>
</dbReference>
<dbReference type="EMBL" id="AP021861">
    <property type="protein sequence ID" value="BBO35648.1"/>
    <property type="molecule type" value="Genomic_DNA"/>
</dbReference>
<keyword evidence="3" id="KW-0731">Sigma factor</keyword>
<evidence type="ECO:0000259" key="5">
    <source>
        <dbReference type="Pfam" id="PF04542"/>
    </source>
</evidence>
<proteinExistence type="inferred from homology"/>
<dbReference type="InterPro" id="IPR014284">
    <property type="entry name" value="RNA_pol_sigma-70_dom"/>
</dbReference>
<dbReference type="KEGG" id="lpav:PLANPX_5260"/>
<dbReference type="SUPFAM" id="SSF88946">
    <property type="entry name" value="Sigma2 domain of RNA polymerase sigma factors"/>
    <property type="match status" value="1"/>
</dbReference>
<dbReference type="InterPro" id="IPR013249">
    <property type="entry name" value="RNA_pol_sigma70_r4_t2"/>
</dbReference>
<keyword evidence="2" id="KW-0805">Transcription regulation</keyword>
<dbReference type="Gene3D" id="1.10.1740.10">
    <property type="match status" value="1"/>
</dbReference>
<evidence type="ECO:0000259" key="6">
    <source>
        <dbReference type="Pfam" id="PF08281"/>
    </source>
</evidence>
<sequence>MSGARPTSKSDAANEERARLAALWEQARPAVFAYLTATIYDFHRAEDLLQEVAVAVATKFHTYEPERSFLAWSIGIARNRALLYFREQARDRQHFSDATLQTLGDAAEKLAQEEGSLKREALRHCLARIVGRRRRVLDLRYTGERSIADIAGELEMTGNAVKIMLHRVRATLEECVTRRIAQERVTH</sequence>
<dbReference type="Pfam" id="PF08281">
    <property type="entry name" value="Sigma70_r4_2"/>
    <property type="match status" value="1"/>
</dbReference>
<reference evidence="8" key="1">
    <citation type="submission" date="2019-10" db="EMBL/GenBank/DDBJ databases">
        <title>Lacipirellula parvula gen. nov., sp. nov., representing a lineage of planctomycetes widespread in freshwater anoxic habitats, and description of the family Lacipirellulaceae.</title>
        <authorList>
            <person name="Dedysh S.N."/>
            <person name="Kulichevskaya I.S."/>
            <person name="Beletsky A.V."/>
            <person name="Rakitin A.L."/>
            <person name="Mardanov A.V."/>
            <person name="Ivanova A.A."/>
            <person name="Saltykova V.X."/>
            <person name="Rijpstra W.I.C."/>
            <person name="Sinninghe Damste J.S."/>
            <person name="Ravin N.V."/>
        </authorList>
    </citation>
    <scope>NUCLEOTIDE SEQUENCE [LARGE SCALE GENOMIC DNA]</scope>
    <source>
        <strain evidence="8">PX69</strain>
    </source>
</reference>
<evidence type="ECO:0000256" key="3">
    <source>
        <dbReference type="ARBA" id="ARBA00023082"/>
    </source>
</evidence>
<dbReference type="Pfam" id="PF04542">
    <property type="entry name" value="Sigma70_r2"/>
    <property type="match status" value="1"/>
</dbReference>
<name>A0A5K7XGS8_9BACT</name>
<dbReference type="GO" id="GO:0006352">
    <property type="term" value="P:DNA-templated transcription initiation"/>
    <property type="evidence" value="ECO:0007669"/>
    <property type="project" value="InterPro"/>
</dbReference>
<dbReference type="InterPro" id="IPR013324">
    <property type="entry name" value="RNA_pol_sigma_r3/r4-like"/>
</dbReference>
<feature type="domain" description="RNA polymerase sigma-70 region 2" evidence="5">
    <location>
        <begin position="23"/>
        <end position="90"/>
    </location>
</feature>
<evidence type="ECO:0000256" key="4">
    <source>
        <dbReference type="ARBA" id="ARBA00023163"/>
    </source>
</evidence>
<keyword evidence="8" id="KW-1185">Reference proteome</keyword>
<evidence type="ECO:0000313" key="7">
    <source>
        <dbReference type="EMBL" id="BBO35648.1"/>
    </source>
</evidence>
<comment type="similarity">
    <text evidence="1">Belongs to the sigma-70 factor family. ECF subfamily.</text>
</comment>
<gene>
    <name evidence="7" type="ORF">PLANPX_5260</name>
</gene>
<dbReference type="InterPro" id="IPR013325">
    <property type="entry name" value="RNA_pol_sigma_r2"/>
</dbReference>
<dbReference type="NCBIfam" id="TIGR02937">
    <property type="entry name" value="sigma70-ECF"/>
    <property type="match status" value="1"/>
</dbReference>
<dbReference type="Proteomes" id="UP000326837">
    <property type="component" value="Chromosome"/>
</dbReference>
<evidence type="ECO:0000256" key="1">
    <source>
        <dbReference type="ARBA" id="ARBA00010641"/>
    </source>
</evidence>
<dbReference type="AlphaFoldDB" id="A0A5K7XGS8"/>
<protein>
    <recommendedName>
        <fullName evidence="9">RNA polymerase sigma-70 region 2 domain-containing protein</fullName>
    </recommendedName>
</protein>